<name>A0A9X4KZQ7_9BACL</name>
<dbReference type="EMBL" id="JAPDIA010000003">
    <property type="protein sequence ID" value="MDG0810802.1"/>
    <property type="molecule type" value="Genomic_DNA"/>
</dbReference>
<accession>A0A9X4KZQ7</accession>
<dbReference type="PANTHER" id="PTHR33747">
    <property type="entry name" value="UPF0225 PROTEIN SCO1677"/>
    <property type="match status" value="1"/>
</dbReference>
<dbReference type="Pfam" id="PF02810">
    <property type="entry name" value="SEC-C"/>
    <property type="match status" value="1"/>
</dbReference>
<proteinExistence type="predicted"/>
<gene>
    <name evidence="1" type="ORF">OMP40_16580</name>
</gene>
<dbReference type="Gene3D" id="3.10.450.50">
    <property type="match status" value="1"/>
</dbReference>
<dbReference type="RefSeq" id="WP_277532835.1">
    <property type="nucleotide sequence ID" value="NZ_JAPDIA010000003.1"/>
</dbReference>
<evidence type="ECO:0000313" key="2">
    <source>
        <dbReference type="Proteomes" id="UP001153404"/>
    </source>
</evidence>
<dbReference type="AlphaFoldDB" id="A0A9X4KZQ7"/>
<reference evidence="1" key="1">
    <citation type="submission" date="2022-10" db="EMBL/GenBank/DDBJ databases">
        <title>Comparative genomic analysis of Cohnella hashimotonis sp. nov., isolated from the International Space Station.</title>
        <authorList>
            <person name="Simpson A."/>
            <person name="Venkateswaran K."/>
        </authorList>
    </citation>
    <scope>NUCLEOTIDE SEQUENCE</scope>
    <source>
        <strain evidence="1">DSM 28161</strain>
    </source>
</reference>
<dbReference type="PANTHER" id="PTHR33747:SF1">
    <property type="entry name" value="ADENYLATE CYCLASE-ASSOCIATED CAP C-TERMINAL DOMAIN-CONTAINING PROTEIN"/>
    <property type="match status" value="1"/>
</dbReference>
<protein>
    <submittedName>
        <fullName evidence="1">SEC-C metal-binding domain-containing protein</fullName>
    </submittedName>
</protein>
<dbReference type="InterPro" id="IPR004027">
    <property type="entry name" value="SEC_C_motif"/>
</dbReference>
<dbReference type="Proteomes" id="UP001153404">
    <property type="component" value="Unassembled WGS sequence"/>
</dbReference>
<dbReference type="SUPFAM" id="SSF103642">
    <property type="entry name" value="Sec-C motif"/>
    <property type="match status" value="1"/>
</dbReference>
<organism evidence="1 2">
    <name type="scientific">Cohnella rhizosphaerae</name>
    <dbReference type="NCBI Taxonomy" id="1457232"/>
    <lineage>
        <taxon>Bacteria</taxon>
        <taxon>Bacillati</taxon>
        <taxon>Bacillota</taxon>
        <taxon>Bacilli</taxon>
        <taxon>Bacillales</taxon>
        <taxon>Paenibacillaceae</taxon>
        <taxon>Cohnella</taxon>
    </lineage>
</organism>
<evidence type="ECO:0000313" key="1">
    <source>
        <dbReference type="EMBL" id="MDG0810802.1"/>
    </source>
</evidence>
<sequence length="393" mass="43968">MMMADHMKLNGEWPALAWPLALKDALMPQTRESLQKMARLLKLYDWENEKDKDALVGGLLPALADHAAESTRLWDEERWSLIRKLVKNNGLMTEPPESGPVAYYLAERGIAFPGEVKGKKSLVMPTELVERFARLEGLSGTPAQVKRNTEHIKLTQGLLYYYGVLEESELEARLIALTGETPEDGPDLFEVLVDALDFRAMFDFDEDGLYANLDVEEPRELLRIQQARRELPYREFAKAELLKAGEPEYVERTKAHQELAGYLANEYAVDMLEADTIVEICADTFKNGKSMSAAFEILQFEFSIEDGQTVQEVGGLLARLNNGTRQWVLKGHRPDELQMTVGGGVPSNVLAMPQRSHHADVISIQTGRKIGRNDPCPCGSGKKFKKCCGAVGD</sequence>
<comment type="caution">
    <text evidence="1">The sequence shown here is derived from an EMBL/GenBank/DDBJ whole genome shotgun (WGS) entry which is preliminary data.</text>
</comment>
<keyword evidence="2" id="KW-1185">Reference proteome</keyword>